<dbReference type="Proteomes" id="UP000516437">
    <property type="component" value="Chromosome 2"/>
</dbReference>
<organism evidence="2 3">
    <name type="scientific">Morella rubra</name>
    <name type="common">Chinese bayberry</name>
    <dbReference type="NCBI Taxonomy" id="262757"/>
    <lineage>
        <taxon>Eukaryota</taxon>
        <taxon>Viridiplantae</taxon>
        <taxon>Streptophyta</taxon>
        <taxon>Embryophyta</taxon>
        <taxon>Tracheophyta</taxon>
        <taxon>Spermatophyta</taxon>
        <taxon>Magnoliopsida</taxon>
        <taxon>eudicotyledons</taxon>
        <taxon>Gunneridae</taxon>
        <taxon>Pentapetalae</taxon>
        <taxon>rosids</taxon>
        <taxon>fabids</taxon>
        <taxon>Fagales</taxon>
        <taxon>Myricaceae</taxon>
        <taxon>Morella</taxon>
    </lineage>
</organism>
<accession>A0A6A1WDA6</accession>
<protein>
    <submittedName>
        <fullName evidence="2">Uncharacterized protein</fullName>
    </submittedName>
</protein>
<reference evidence="2 3" key="1">
    <citation type="journal article" date="2019" name="Plant Biotechnol. J.">
        <title>The red bayberry genome and genetic basis of sex determination.</title>
        <authorList>
            <person name="Jia H.M."/>
            <person name="Jia H.J."/>
            <person name="Cai Q.L."/>
            <person name="Wang Y."/>
            <person name="Zhao H.B."/>
            <person name="Yang W.F."/>
            <person name="Wang G.Y."/>
            <person name="Li Y.H."/>
            <person name="Zhan D.L."/>
            <person name="Shen Y.T."/>
            <person name="Niu Q.F."/>
            <person name="Chang L."/>
            <person name="Qiu J."/>
            <person name="Zhao L."/>
            <person name="Xie H.B."/>
            <person name="Fu W.Y."/>
            <person name="Jin J."/>
            <person name="Li X.W."/>
            <person name="Jiao Y."/>
            <person name="Zhou C.C."/>
            <person name="Tu T."/>
            <person name="Chai C.Y."/>
            <person name="Gao J.L."/>
            <person name="Fan L.J."/>
            <person name="van de Weg E."/>
            <person name="Wang J.Y."/>
            <person name="Gao Z.S."/>
        </authorList>
    </citation>
    <scope>NUCLEOTIDE SEQUENCE [LARGE SCALE GENOMIC DNA]</scope>
    <source>
        <tissue evidence="2">Leaves</tissue>
    </source>
</reference>
<proteinExistence type="predicted"/>
<name>A0A6A1WDA6_9ROSI</name>
<evidence type="ECO:0000256" key="1">
    <source>
        <dbReference type="SAM" id="MobiDB-lite"/>
    </source>
</evidence>
<dbReference type="OrthoDB" id="692882at2759"/>
<dbReference type="Gene3D" id="3.30.70.100">
    <property type="match status" value="1"/>
</dbReference>
<feature type="region of interest" description="Disordered" evidence="1">
    <location>
        <begin position="116"/>
        <end position="148"/>
    </location>
</feature>
<comment type="caution">
    <text evidence="2">The sequence shown here is derived from an EMBL/GenBank/DDBJ whole genome shotgun (WGS) entry which is preliminary data.</text>
</comment>
<evidence type="ECO:0000313" key="2">
    <source>
        <dbReference type="EMBL" id="KAB1221907.1"/>
    </source>
</evidence>
<dbReference type="EMBL" id="RXIC02000020">
    <property type="protein sequence ID" value="KAB1221907.1"/>
    <property type="molecule type" value="Genomic_DNA"/>
</dbReference>
<keyword evidence="3" id="KW-1185">Reference proteome</keyword>
<sequence length="148" mass="16236">MKTKAVLKVNLDGYKRKNKALIALCGLPGVCSIALSRYEMTLTENQTLRHGRLRSLLGLCFTNPVDSHLIAMYAKDPLKLTVIGEGVDPDAIVRSLRKHGYAGLLSVGPAIEPTVGPAIEPNKRPVENIPRMTRSYSSSSSDEDIRNY</sequence>
<evidence type="ECO:0000313" key="3">
    <source>
        <dbReference type="Proteomes" id="UP000516437"/>
    </source>
</evidence>
<dbReference type="AlphaFoldDB" id="A0A6A1WDA6"/>
<gene>
    <name evidence="2" type="ORF">CJ030_MR2G026723</name>
</gene>